<dbReference type="Pfam" id="PF13279">
    <property type="entry name" value="4HBT_2"/>
    <property type="match status" value="1"/>
</dbReference>
<evidence type="ECO:0000313" key="3">
    <source>
        <dbReference type="EMBL" id="EAS46102.1"/>
    </source>
</evidence>
<keyword evidence="2" id="KW-0378">Hydrolase</keyword>
<protein>
    <submittedName>
        <fullName evidence="3">Uncharacterized protein</fullName>
    </submittedName>
</protein>
<evidence type="ECO:0000256" key="1">
    <source>
        <dbReference type="ARBA" id="ARBA00005953"/>
    </source>
</evidence>
<name>Q1YPD3_9GAMM</name>
<reference evidence="3 4" key="1">
    <citation type="submission" date="2006-03" db="EMBL/GenBank/DDBJ databases">
        <authorList>
            <person name="Giovannoni S.J."/>
            <person name="Cho J.-C."/>
            <person name="Ferriera S."/>
            <person name="Johnson J."/>
            <person name="Kravitz S."/>
            <person name="Halpern A."/>
            <person name="Remington K."/>
            <person name="Beeson K."/>
            <person name="Tran B."/>
            <person name="Rogers Y.-H."/>
            <person name="Friedman R."/>
            <person name="Venter J.C."/>
        </authorList>
    </citation>
    <scope>NUCLEOTIDE SEQUENCE [LARGE SCALE GENOMIC DNA]</scope>
    <source>
        <strain evidence="3 4">HTCC2207</strain>
    </source>
</reference>
<proteinExistence type="inferred from homology"/>
<dbReference type="InterPro" id="IPR050563">
    <property type="entry name" value="4-hydroxybenzoyl-CoA_TE"/>
</dbReference>
<gene>
    <name evidence="3" type="ORF">GB2207_03015</name>
</gene>
<dbReference type="Gene3D" id="3.10.129.10">
    <property type="entry name" value="Hotdog Thioesterase"/>
    <property type="match status" value="1"/>
</dbReference>
<accession>Q1YPD3</accession>
<comment type="caution">
    <text evidence="3">The sequence shown here is derived from an EMBL/GenBank/DDBJ whole genome shotgun (WGS) entry which is preliminary data.</text>
</comment>
<dbReference type="EMBL" id="AAPI01000010">
    <property type="protein sequence ID" value="EAS46102.1"/>
    <property type="molecule type" value="Genomic_DNA"/>
</dbReference>
<dbReference type="Proteomes" id="UP000005555">
    <property type="component" value="Unassembled WGS sequence"/>
</dbReference>
<dbReference type="PANTHER" id="PTHR31793">
    <property type="entry name" value="4-HYDROXYBENZOYL-COA THIOESTERASE FAMILY MEMBER"/>
    <property type="match status" value="1"/>
</dbReference>
<evidence type="ECO:0000256" key="2">
    <source>
        <dbReference type="ARBA" id="ARBA00022801"/>
    </source>
</evidence>
<evidence type="ECO:0000313" key="4">
    <source>
        <dbReference type="Proteomes" id="UP000005555"/>
    </source>
</evidence>
<dbReference type="eggNOG" id="COG0824">
    <property type="taxonomic scope" value="Bacteria"/>
</dbReference>
<sequence>MQSQLPFSDNVKVRFRDLDAQGHLYFANYLVYGDEVLGAYMEELGLDIMDPLVAPCLIFTVNIHCDYINEIGGNSEVRVTVGYSRLGKSSADAVFELYHSDDGTLLAKGGLTQVFVDPKTRKSIPIPAFYRANVLERQPSLAD</sequence>
<comment type="similarity">
    <text evidence="1">Belongs to the 4-hydroxybenzoyl-CoA thioesterase family.</text>
</comment>
<dbReference type="HOGENOM" id="CLU_101141_2_3_6"/>
<dbReference type="SUPFAM" id="SSF54637">
    <property type="entry name" value="Thioesterase/thiol ester dehydrase-isomerase"/>
    <property type="match status" value="1"/>
</dbReference>
<organism evidence="3 4">
    <name type="scientific">gamma proteobacterium HTCC2207</name>
    <dbReference type="NCBI Taxonomy" id="314287"/>
    <lineage>
        <taxon>Bacteria</taxon>
        <taxon>Pseudomonadati</taxon>
        <taxon>Pseudomonadota</taxon>
        <taxon>Gammaproteobacteria</taxon>
        <taxon>Cellvibrionales</taxon>
        <taxon>Porticoccaceae</taxon>
        <taxon>SAR92 clade</taxon>
    </lineage>
</organism>
<dbReference type="OrthoDB" id="9799036at2"/>
<dbReference type="AlphaFoldDB" id="Q1YPD3"/>
<dbReference type="STRING" id="314287.GB2207_03015"/>
<dbReference type="PANTHER" id="PTHR31793:SF27">
    <property type="entry name" value="NOVEL THIOESTERASE SUPERFAMILY DOMAIN AND SAPOSIN A-TYPE DOMAIN CONTAINING PROTEIN (0610012H03RIK)"/>
    <property type="match status" value="1"/>
</dbReference>
<dbReference type="InterPro" id="IPR029069">
    <property type="entry name" value="HotDog_dom_sf"/>
</dbReference>
<dbReference type="GO" id="GO:0047617">
    <property type="term" value="F:fatty acyl-CoA hydrolase activity"/>
    <property type="evidence" value="ECO:0007669"/>
    <property type="project" value="TreeGrafter"/>
</dbReference>
<keyword evidence="4" id="KW-1185">Reference proteome</keyword>
<dbReference type="CDD" id="cd00586">
    <property type="entry name" value="4HBT"/>
    <property type="match status" value="1"/>
</dbReference>